<comment type="caution">
    <text evidence="2">The sequence shown here is derived from an EMBL/GenBank/DDBJ whole genome shotgun (WGS) entry which is preliminary data.</text>
</comment>
<dbReference type="AlphaFoldDB" id="A0AAV8UX56"/>
<sequence length="214" mass="24219">MEEMKGSDDGEIANERVEEESKDVVEVESEYDDDLEADEAKAAKEEGNRLYGLGEWMSSIDSYTKALRCRKVDPNERAVYYCNRAAARLKISDNEGVVSDCTKALKKRPDYEKALVRRKTAHVNLTNYGPALDDAKELLKTARSSERTSYISEISRLERLKLEKDEKQKQEAIEQLKEVGNSFLGMFGMSVDNFKFEQDPGTGSYNVKFNQGGS</sequence>
<keyword evidence="3" id="KW-1185">Reference proteome</keyword>
<dbReference type="InterPro" id="IPR011990">
    <property type="entry name" value="TPR-like_helical_dom_sf"/>
</dbReference>
<feature type="region of interest" description="Disordered" evidence="1">
    <location>
        <begin position="1"/>
        <end position="35"/>
    </location>
</feature>
<evidence type="ECO:0008006" key="4">
    <source>
        <dbReference type="Google" id="ProtNLM"/>
    </source>
</evidence>
<dbReference type="PANTHER" id="PTHR46014:SF1">
    <property type="entry name" value="TETRATRICOPEPTIDE REPEAT PROTEIN 1"/>
    <property type="match status" value="1"/>
</dbReference>
<feature type="compositionally biased region" description="Acidic residues" evidence="1">
    <location>
        <begin position="17"/>
        <end position="35"/>
    </location>
</feature>
<dbReference type="InterPro" id="IPR019734">
    <property type="entry name" value="TPR_rpt"/>
</dbReference>
<reference evidence="2 3" key="1">
    <citation type="journal article" date="2023" name="Nat. Commun.">
        <title>Origin of minicircular mitochondrial genomes in red algae.</title>
        <authorList>
            <person name="Lee Y."/>
            <person name="Cho C.H."/>
            <person name="Lee Y.M."/>
            <person name="Park S.I."/>
            <person name="Yang J.H."/>
            <person name="West J.A."/>
            <person name="Bhattacharya D."/>
            <person name="Yoon H.S."/>
        </authorList>
    </citation>
    <scope>NUCLEOTIDE SEQUENCE [LARGE SCALE GENOMIC DNA]</scope>
    <source>
        <strain evidence="2 3">CCMP1338</strain>
        <tissue evidence="2">Whole cell</tissue>
    </source>
</reference>
<name>A0AAV8UX56_9RHOD</name>
<protein>
    <recommendedName>
        <fullName evidence="4">Tetratricopeptide repeat protein 1</fullName>
    </recommendedName>
</protein>
<dbReference type="Proteomes" id="UP001157974">
    <property type="component" value="Unassembled WGS sequence"/>
</dbReference>
<dbReference type="EMBL" id="JAMWBK010000003">
    <property type="protein sequence ID" value="KAJ8907159.1"/>
    <property type="molecule type" value="Genomic_DNA"/>
</dbReference>
<dbReference type="SMART" id="SM00028">
    <property type="entry name" value="TPR"/>
    <property type="match status" value="2"/>
</dbReference>
<evidence type="ECO:0000313" key="3">
    <source>
        <dbReference type="Proteomes" id="UP001157974"/>
    </source>
</evidence>
<evidence type="ECO:0000313" key="2">
    <source>
        <dbReference type="EMBL" id="KAJ8907159.1"/>
    </source>
</evidence>
<dbReference type="InterPro" id="IPR052769">
    <property type="entry name" value="TPR_domain_protein"/>
</dbReference>
<feature type="compositionally biased region" description="Basic and acidic residues" evidence="1">
    <location>
        <begin position="1"/>
        <end position="16"/>
    </location>
</feature>
<gene>
    <name evidence="2" type="ORF">NDN08_003641</name>
</gene>
<evidence type="ECO:0000256" key="1">
    <source>
        <dbReference type="SAM" id="MobiDB-lite"/>
    </source>
</evidence>
<dbReference type="PANTHER" id="PTHR46014">
    <property type="entry name" value="TETRATRICOPEPTIDE REPEAT PROTEIN 1"/>
    <property type="match status" value="1"/>
</dbReference>
<dbReference type="SUPFAM" id="SSF48452">
    <property type="entry name" value="TPR-like"/>
    <property type="match status" value="1"/>
</dbReference>
<dbReference type="Gene3D" id="1.25.40.10">
    <property type="entry name" value="Tetratricopeptide repeat domain"/>
    <property type="match status" value="1"/>
</dbReference>
<organism evidence="2 3">
    <name type="scientific">Rhodosorus marinus</name>
    <dbReference type="NCBI Taxonomy" id="101924"/>
    <lineage>
        <taxon>Eukaryota</taxon>
        <taxon>Rhodophyta</taxon>
        <taxon>Stylonematophyceae</taxon>
        <taxon>Stylonematales</taxon>
        <taxon>Stylonemataceae</taxon>
        <taxon>Rhodosorus</taxon>
    </lineage>
</organism>
<accession>A0AAV8UX56</accession>
<proteinExistence type="predicted"/>